<organism evidence="1 2">
    <name type="scientific">Ruminococcus albus SY3</name>
    <dbReference type="NCBI Taxonomy" id="1341156"/>
    <lineage>
        <taxon>Bacteria</taxon>
        <taxon>Bacillati</taxon>
        <taxon>Bacillota</taxon>
        <taxon>Clostridia</taxon>
        <taxon>Eubacteriales</taxon>
        <taxon>Oscillospiraceae</taxon>
        <taxon>Ruminococcus</taxon>
    </lineage>
</organism>
<comment type="caution">
    <text evidence="1">The sequence shown here is derived from an EMBL/GenBank/DDBJ whole genome shotgun (WGS) entry which is preliminary data.</text>
</comment>
<dbReference type="AlphaFoldDB" id="A0A011V5T8"/>
<keyword evidence="2" id="KW-1185">Reference proteome</keyword>
<name>A0A011V5T8_RUMAL</name>
<reference evidence="1 2" key="1">
    <citation type="submission" date="2013-06" db="EMBL/GenBank/DDBJ databases">
        <title>Rumen cellulosomics: divergent fiber-degrading strategies revealed by comparative genome-wide analysis of six Ruminococcal strains.</title>
        <authorList>
            <person name="Dassa B."/>
            <person name="Borovok I."/>
            <person name="Lamed R."/>
            <person name="Flint H."/>
            <person name="Yeoman C.J."/>
            <person name="White B."/>
            <person name="Bayer E.A."/>
        </authorList>
    </citation>
    <scope>NUCLEOTIDE SEQUENCE [LARGE SCALE GENOMIC DNA]</scope>
    <source>
        <strain evidence="1 2">SY3</strain>
    </source>
</reference>
<protein>
    <submittedName>
        <fullName evidence="1">Uncharacterized protein</fullName>
    </submittedName>
</protein>
<sequence>MKGRIKNIYKKIIKYPVTIWMVVSLLILSSMYMAFAAYNGTAIVKRVVSTQASSSSSFSSNYMEVYSTNIALKSLRTTNEGDFICPVTVCNYDQLDPTSPAKALINYTFTAELVKYNESTGEYDLVTTVQTKENDTAKTFYVQKIMDNNQTISSDGQHSLNSTGSFSYTYSFESLEGGSTLRDTYNICFDATEVAKDVPDFFIRVSAIPTSESQQQSGVSNLASVISISQGRTVETGWHGSLQETSTTDYDGYNLIIEGSGAGTIDILWDSSKFTMNPVFVEQYGGVGGKLSGESDVTGQTGWKKRTLKVDSANGDNRYVVQFYKAVSGTYTGAEFPSKYIKCENYIQDTEVTP</sequence>
<gene>
    <name evidence="1" type="ORF">RASY3_00100</name>
</gene>
<dbReference type="RefSeq" id="WP_037283975.1">
    <property type="nucleotide sequence ID" value="NZ_JEOB01000001.1"/>
</dbReference>
<dbReference type="Proteomes" id="UP000021369">
    <property type="component" value="Unassembled WGS sequence"/>
</dbReference>
<accession>A0A011V5T8</accession>
<evidence type="ECO:0000313" key="1">
    <source>
        <dbReference type="EMBL" id="EXM40882.1"/>
    </source>
</evidence>
<dbReference type="EMBL" id="JEOB01000001">
    <property type="protein sequence ID" value="EXM40882.1"/>
    <property type="molecule type" value="Genomic_DNA"/>
</dbReference>
<dbReference type="PATRIC" id="fig|1341156.4.peg.556"/>
<evidence type="ECO:0000313" key="2">
    <source>
        <dbReference type="Proteomes" id="UP000021369"/>
    </source>
</evidence>
<proteinExistence type="predicted"/>
<dbReference type="OrthoDB" id="1822243at2"/>